<dbReference type="Pfam" id="PF00571">
    <property type="entry name" value="CBS"/>
    <property type="match status" value="2"/>
</dbReference>
<dbReference type="Proteomes" id="UP000291933">
    <property type="component" value="Unassembled WGS sequence"/>
</dbReference>
<name>A0A4Q9KKR8_PROTD</name>
<dbReference type="InterPro" id="IPR046342">
    <property type="entry name" value="CBS_dom_sf"/>
</dbReference>
<gene>
    <name evidence="4" type="ORF">ET996_10685</name>
</gene>
<reference evidence="4 5" key="1">
    <citation type="submission" date="2019-01" db="EMBL/GenBank/DDBJ databases">
        <title>Lactibacter flavus gen. nov., sp. nov., a novel bacterium of the family Propionibacteriaceae isolated from raw milk and dairy products.</title>
        <authorList>
            <person name="Huptas C."/>
            <person name="Wenning M."/>
            <person name="Breitenwieser F."/>
            <person name="Doll E."/>
            <person name="Von Neubeck M."/>
            <person name="Busse H.-J."/>
            <person name="Scherer S."/>
        </authorList>
    </citation>
    <scope>NUCLEOTIDE SEQUENCE [LARGE SCALE GENOMIC DNA]</scope>
    <source>
        <strain evidence="4 5">DSM 22130</strain>
    </source>
</reference>
<dbReference type="PANTHER" id="PTHR43080:SF2">
    <property type="entry name" value="CBS DOMAIN-CONTAINING PROTEIN"/>
    <property type="match status" value="1"/>
</dbReference>
<accession>A0A4Q9KKR8</accession>
<sequence length="143" mass="15407">MKIEDVIRSKGDTNVVTIAPTATVSELVQTLTGKRIGALVVSADGEHIDGIVSERDIVRGLADLGRNVMDATVADLMTADVYTAEPTGTVEDAAHSMTVHRIRHMPVLVDGHMVGLVSIGDVVKHRIDQLTDERDHLIGYLQS</sequence>
<protein>
    <submittedName>
        <fullName evidence="4">CBS domain-containing protein</fullName>
    </submittedName>
</protein>
<keyword evidence="1 2" id="KW-0129">CBS domain</keyword>
<dbReference type="InterPro" id="IPR044725">
    <property type="entry name" value="CBSX3_CBS_dom"/>
</dbReference>
<dbReference type="Gene3D" id="3.10.580.10">
    <property type="entry name" value="CBS-domain"/>
    <property type="match status" value="1"/>
</dbReference>
<keyword evidence="5" id="KW-1185">Reference proteome</keyword>
<dbReference type="SMART" id="SM00116">
    <property type="entry name" value="CBS"/>
    <property type="match status" value="2"/>
</dbReference>
<evidence type="ECO:0000313" key="4">
    <source>
        <dbReference type="EMBL" id="TBT94470.1"/>
    </source>
</evidence>
<dbReference type="SUPFAM" id="SSF54631">
    <property type="entry name" value="CBS-domain pair"/>
    <property type="match status" value="1"/>
</dbReference>
<dbReference type="InterPro" id="IPR000644">
    <property type="entry name" value="CBS_dom"/>
</dbReference>
<evidence type="ECO:0000256" key="2">
    <source>
        <dbReference type="PROSITE-ProRule" id="PRU00703"/>
    </source>
</evidence>
<dbReference type="EMBL" id="SDMR01000013">
    <property type="protein sequence ID" value="TBT94470.1"/>
    <property type="molecule type" value="Genomic_DNA"/>
</dbReference>
<organism evidence="4 5">
    <name type="scientific">Propioniciclava tarda</name>
    <dbReference type="NCBI Taxonomy" id="433330"/>
    <lineage>
        <taxon>Bacteria</taxon>
        <taxon>Bacillati</taxon>
        <taxon>Actinomycetota</taxon>
        <taxon>Actinomycetes</taxon>
        <taxon>Propionibacteriales</taxon>
        <taxon>Propionibacteriaceae</taxon>
        <taxon>Propioniciclava</taxon>
    </lineage>
</organism>
<proteinExistence type="predicted"/>
<dbReference type="CDD" id="cd04623">
    <property type="entry name" value="CBS_pair_bac_euk"/>
    <property type="match status" value="1"/>
</dbReference>
<evidence type="ECO:0000256" key="1">
    <source>
        <dbReference type="ARBA" id="ARBA00023122"/>
    </source>
</evidence>
<comment type="caution">
    <text evidence="4">The sequence shown here is derived from an EMBL/GenBank/DDBJ whole genome shotgun (WGS) entry which is preliminary data.</text>
</comment>
<feature type="domain" description="CBS" evidence="3">
    <location>
        <begin position="77"/>
        <end position="133"/>
    </location>
</feature>
<dbReference type="PROSITE" id="PS51371">
    <property type="entry name" value="CBS"/>
    <property type="match status" value="2"/>
</dbReference>
<feature type="domain" description="CBS" evidence="3">
    <location>
        <begin position="11"/>
        <end position="68"/>
    </location>
</feature>
<dbReference type="AlphaFoldDB" id="A0A4Q9KKR8"/>
<evidence type="ECO:0000259" key="3">
    <source>
        <dbReference type="PROSITE" id="PS51371"/>
    </source>
</evidence>
<dbReference type="OrthoDB" id="9807125at2"/>
<evidence type="ECO:0000313" key="5">
    <source>
        <dbReference type="Proteomes" id="UP000291933"/>
    </source>
</evidence>
<dbReference type="InterPro" id="IPR051257">
    <property type="entry name" value="Diverse_CBS-Domain"/>
</dbReference>
<dbReference type="RefSeq" id="WP_131172550.1">
    <property type="nucleotide sequence ID" value="NZ_FXTL01000013.1"/>
</dbReference>
<dbReference type="PANTHER" id="PTHR43080">
    <property type="entry name" value="CBS DOMAIN-CONTAINING PROTEIN CBSX3, MITOCHONDRIAL"/>
    <property type="match status" value="1"/>
</dbReference>